<gene>
    <name evidence="1" type="ORF">TCM_033004</name>
</gene>
<keyword evidence="2" id="KW-1185">Reference proteome</keyword>
<reference evidence="1 2" key="1">
    <citation type="journal article" date="2013" name="Genome Biol.">
        <title>The genome sequence of the most widely cultivated cacao type and its use to identify candidate genes regulating pod color.</title>
        <authorList>
            <person name="Motamayor J.C."/>
            <person name="Mockaitis K."/>
            <person name="Schmutz J."/>
            <person name="Haiminen N."/>
            <person name="Iii D.L."/>
            <person name="Cornejo O."/>
            <person name="Findley S.D."/>
            <person name="Zheng P."/>
            <person name="Utro F."/>
            <person name="Royaert S."/>
            <person name="Saski C."/>
            <person name="Jenkins J."/>
            <person name="Podicheti R."/>
            <person name="Zhao M."/>
            <person name="Scheffler B.E."/>
            <person name="Stack J.C."/>
            <person name="Feltus F.A."/>
            <person name="Mustiga G.M."/>
            <person name="Amores F."/>
            <person name="Phillips W."/>
            <person name="Marelli J.P."/>
            <person name="May G.D."/>
            <person name="Shapiro H."/>
            <person name="Ma J."/>
            <person name="Bustamante C.D."/>
            <person name="Schnell R.J."/>
            <person name="Main D."/>
            <person name="Gilbert D."/>
            <person name="Parida L."/>
            <person name="Kuhn D.N."/>
        </authorList>
    </citation>
    <scope>NUCLEOTIDE SEQUENCE [LARGE SCALE GENOMIC DNA]</scope>
    <source>
        <strain evidence="2">cv. Matina 1-6</strain>
    </source>
</reference>
<dbReference type="Proteomes" id="UP000026915">
    <property type="component" value="Chromosome 7"/>
</dbReference>
<sequence length="222" mass="25830">MPDRIVDFDYLKSIDFQFRQDDHRYVLDKDNLHSTFVYPLPSDQGYFSCTRLYFFDHVLHLIITHTICPHGSNYSMVTQKDLQFLFNIKLNYQINVIKFITDDMLHTIQWGIKNLLYGMLVSEIIDFFFVDTQCDPPKSHALFNPSDEHTVKKIGFELKNGNWVKKGVVDLLVFDDEGVEAIKIMRGEPSTYLAGCPLLNLVHRLCLPHLKLTMPSLDCSYS</sequence>
<organism evidence="1 2">
    <name type="scientific">Theobroma cacao</name>
    <name type="common">Cacao</name>
    <name type="synonym">Cocoa</name>
    <dbReference type="NCBI Taxonomy" id="3641"/>
    <lineage>
        <taxon>Eukaryota</taxon>
        <taxon>Viridiplantae</taxon>
        <taxon>Streptophyta</taxon>
        <taxon>Embryophyta</taxon>
        <taxon>Tracheophyta</taxon>
        <taxon>Spermatophyta</taxon>
        <taxon>Magnoliopsida</taxon>
        <taxon>eudicotyledons</taxon>
        <taxon>Gunneridae</taxon>
        <taxon>Pentapetalae</taxon>
        <taxon>rosids</taxon>
        <taxon>malvids</taxon>
        <taxon>Malvales</taxon>
        <taxon>Malvaceae</taxon>
        <taxon>Byttnerioideae</taxon>
        <taxon>Theobroma</taxon>
    </lineage>
</organism>
<proteinExistence type="predicted"/>
<dbReference type="HOGENOM" id="CLU_1247278_0_0_1"/>
<dbReference type="Gramene" id="EOY13998">
    <property type="protein sequence ID" value="EOY13998"/>
    <property type="gene ID" value="TCM_033004"/>
</dbReference>
<dbReference type="EMBL" id="CM001885">
    <property type="protein sequence ID" value="EOY13998.1"/>
    <property type="molecule type" value="Genomic_DNA"/>
</dbReference>
<protein>
    <submittedName>
        <fullName evidence="1">Uncharacterized protein</fullName>
    </submittedName>
</protein>
<dbReference type="AlphaFoldDB" id="A0A061FAR6"/>
<name>A0A061FAR6_THECC</name>
<evidence type="ECO:0000313" key="1">
    <source>
        <dbReference type="EMBL" id="EOY13998.1"/>
    </source>
</evidence>
<evidence type="ECO:0000313" key="2">
    <source>
        <dbReference type="Proteomes" id="UP000026915"/>
    </source>
</evidence>
<dbReference type="InParanoid" id="A0A061FAR6"/>
<accession>A0A061FAR6</accession>